<dbReference type="EMBL" id="FOUJ01000006">
    <property type="protein sequence ID" value="SFM84824.1"/>
    <property type="molecule type" value="Genomic_DNA"/>
</dbReference>
<dbReference type="RefSeq" id="WP_091937617.1">
    <property type="nucleotide sequence ID" value="NZ_FOUJ01000006.1"/>
</dbReference>
<dbReference type="OrthoDB" id="109638at2157"/>
<keyword evidence="2" id="KW-1185">Reference proteome</keyword>
<evidence type="ECO:0008006" key="3">
    <source>
        <dbReference type="Google" id="ProtNLM"/>
    </source>
</evidence>
<name>A0A1I4U760_9EURY</name>
<reference evidence="2" key="1">
    <citation type="submission" date="2016-10" db="EMBL/GenBank/DDBJ databases">
        <authorList>
            <person name="Varghese N."/>
            <person name="Submissions S."/>
        </authorList>
    </citation>
    <scope>NUCLEOTIDE SEQUENCE [LARGE SCALE GENOMIC DNA]</scope>
    <source>
        <strain evidence="2">Mob M</strain>
    </source>
</reference>
<organism evidence="1 2">
    <name type="scientific">Methanolobus profundi</name>
    <dbReference type="NCBI Taxonomy" id="487685"/>
    <lineage>
        <taxon>Archaea</taxon>
        <taxon>Methanobacteriati</taxon>
        <taxon>Methanobacteriota</taxon>
        <taxon>Stenosarchaea group</taxon>
        <taxon>Methanomicrobia</taxon>
        <taxon>Methanosarcinales</taxon>
        <taxon>Methanosarcinaceae</taxon>
        <taxon>Methanolobus</taxon>
    </lineage>
</organism>
<accession>A0A1I4U760</accession>
<dbReference type="Proteomes" id="UP000198535">
    <property type="component" value="Unassembled WGS sequence"/>
</dbReference>
<sequence length="353" mass="41342">MITIRFYRIYDIGLDIDLDWLEKELASSFSTARASFVRVRPTSIIMEIPPLLIRLGQCSVEKEGENFEFSVFARIFRVGAISLCFAYEKEDADFEFLENTALLFSEQEGLEDLFLSHLNTLADILKPHIRGFSLSPDFFEDYTIYHMDRMDDSIDPIPILAGEKIDFSPQVREEILKGSHSYTKHDRAIFSWDSALICDPETPTDLFDLIEFANVQVFELRYYDRELSRSMEKMYEDIAFADKLSFFKRRQLYRTIMTQLMQDNAALSEVTEKVNNLIKVTEDVYYARVYATVLKTLRSEQWSESVNRKIDMIQDNYSMLSDEVRIEHSNYLEWIIIVLIAIEIVMAVVERIV</sequence>
<dbReference type="STRING" id="487685.SAMN04488696_2601"/>
<evidence type="ECO:0000313" key="2">
    <source>
        <dbReference type="Proteomes" id="UP000198535"/>
    </source>
</evidence>
<evidence type="ECO:0000313" key="1">
    <source>
        <dbReference type="EMBL" id="SFM84824.1"/>
    </source>
</evidence>
<protein>
    <recommendedName>
        <fullName evidence="3">DUF155 domain-containing protein</fullName>
    </recommendedName>
</protein>
<proteinExistence type="predicted"/>
<dbReference type="AlphaFoldDB" id="A0A1I4U760"/>
<gene>
    <name evidence="1" type="ORF">SAMN04488696_2601</name>
</gene>